<dbReference type="Proteomes" id="UP001500067">
    <property type="component" value="Unassembled WGS sequence"/>
</dbReference>
<name>A0ABP8N502_9BACT</name>
<protein>
    <submittedName>
        <fullName evidence="2">Uncharacterized protein</fullName>
    </submittedName>
</protein>
<keyword evidence="3" id="KW-1185">Reference proteome</keyword>
<keyword evidence="1" id="KW-0812">Transmembrane</keyword>
<feature type="transmembrane region" description="Helical" evidence="1">
    <location>
        <begin position="42"/>
        <end position="59"/>
    </location>
</feature>
<feature type="transmembrane region" description="Helical" evidence="1">
    <location>
        <begin position="17"/>
        <end position="35"/>
    </location>
</feature>
<evidence type="ECO:0000256" key="1">
    <source>
        <dbReference type="SAM" id="Phobius"/>
    </source>
</evidence>
<feature type="transmembrane region" description="Helical" evidence="1">
    <location>
        <begin position="93"/>
        <end position="112"/>
    </location>
</feature>
<sequence>MRSFKTFVTDLVRKPPILLPFVAGAHIAGLVWVAIGTDSAGGLIQVAWLVAYTICWLATCDLRRWGVYGYLALTIANTLLYVGLKNVYDRDMYVSNLFLIDILFSFFLVLYFKKFE</sequence>
<dbReference type="EMBL" id="BAABFA010000001">
    <property type="protein sequence ID" value="GAA4459343.1"/>
    <property type="molecule type" value="Genomic_DNA"/>
</dbReference>
<proteinExistence type="predicted"/>
<evidence type="ECO:0000313" key="2">
    <source>
        <dbReference type="EMBL" id="GAA4459343.1"/>
    </source>
</evidence>
<keyword evidence="1" id="KW-1133">Transmembrane helix</keyword>
<evidence type="ECO:0000313" key="3">
    <source>
        <dbReference type="Proteomes" id="UP001500067"/>
    </source>
</evidence>
<comment type="caution">
    <text evidence="2">The sequence shown here is derived from an EMBL/GenBank/DDBJ whole genome shotgun (WGS) entry which is preliminary data.</text>
</comment>
<accession>A0ABP8N502</accession>
<feature type="transmembrane region" description="Helical" evidence="1">
    <location>
        <begin position="65"/>
        <end position="84"/>
    </location>
</feature>
<keyword evidence="1" id="KW-0472">Membrane</keyword>
<dbReference type="RefSeq" id="WP_345076625.1">
    <property type="nucleotide sequence ID" value="NZ_BAABFA010000001.1"/>
</dbReference>
<gene>
    <name evidence="2" type="ORF">GCM10023093_00150</name>
</gene>
<organism evidence="2 3">
    <name type="scientific">Nemorincola caseinilytica</name>
    <dbReference type="NCBI Taxonomy" id="2054315"/>
    <lineage>
        <taxon>Bacteria</taxon>
        <taxon>Pseudomonadati</taxon>
        <taxon>Bacteroidota</taxon>
        <taxon>Chitinophagia</taxon>
        <taxon>Chitinophagales</taxon>
        <taxon>Chitinophagaceae</taxon>
        <taxon>Nemorincola</taxon>
    </lineage>
</organism>
<reference evidence="3" key="1">
    <citation type="journal article" date="2019" name="Int. J. Syst. Evol. Microbiol.">
        <title>The Global Catalogue of Microorganisms (GCM) 10K type strain sequencing project: providing services to taxonomists for standard genome sequencing and annotation.</title>
        <authorList>
            <consortium name="The Broad Institute Genomics Platform"/>
            <consortium name="The Broad Institute Genome Sequencing Center for Infectious Disease"/>
            <person name="Wu L."/>
            <person name="Ma J."/>
        </authorList>
    </citation>
    <scope>NUCLEOTIDE SEQUENCE [LARGE SCALE GENOMIC DNA]</scope>
    <source>
        <strain evidence="3">JCM 32105</strain>
    </source>
</reference>